<dbReference type="RefSeq" id="WP_394839832.1">
    <property type="nucleotide sequence ID" value="NZ_CP089929.1"/>
</dbReference>
<dbReference type="PANTHER" id="PTHR48267">
    <property type="entry name" value="CUPREDOXIN SUPERFAMILY PROTEIN"/>
    <property type="match status" value="1"/>
</dbReference>
<feature type="domain" description="Plastocyanin-like" evidence="4">
    <location>
        <begin position="72"/>
        <end position="187"/>
    </location>
</feature>
<keyword evidence="6" id="KW-1185">Reference proteome</keyword>
<dbReference type="Pfam" id="PF07731">
    <property type="entry name" value="Cu-oxidase_2"/>
    <property type="match status" value="1"/>
</dbReference>
<dbReference type="Proteomes" id="UP001374803">
    <property type="component" value="Chromosome"/>
</dbReference>
<dbReference type="InterPro" id="IPR011706">
    <property type="entry name" value="Cu-oxidase_C"/>
</dbReference>
<dbReference type="PANTHER" id="PTHR48267:SF1">
    <property type="entry name" value="BILIRUBIN OXIDASE"/>
    <property type="match status" value="1"/>
</dbReference>
<dbReference type="SUPFAM" id="SSF49503">
    <property type="entry name" value="Cupredoxins"/>
    <property type="match status" value="3"/>
</dbReference>
<evidence type="ECO:0000259" key="4">
    <source>
        <dbReference type="Pfam" id="PF07732"/>
    </source>
</evidence>
<name>A0ABZ2LLW8_9BACT</name>
<accession>A0ABZ2LLW8</accession>
<protein>
    <submittedName>
        <fullName evidence="5">Multicopper oxidase domain-containing protein</fullName>
    </submittedName>
</protein>
<gene>
    <name evidence="5" type="ORF">LVJ94_23375</name>
</gene>
<proteinExistence type="predicted"/>
<feature type="compositionally biased region" description="Low complexity" evidence="1">
    <location>
        <begin position="13"/>
        <end position="27"/>
    </location>
</feature>
<dbReference type="Gene3D" id="2.60.40.420">
    <property type="entry name" value="Cupredoxins - blue copper proteins"/>
    <property type="match status" value="3"/>
</dbReference>
<evidence type="ECO:0000259" key="3">
    <source>
        <dbReference type="Pfam" id="PF07731"/>
    </source>
</evidence>
<dbReference type="InterPro" id="IPR008972">
    <property type="entry name" value="Cupredoxin"/>
</dbReference>
<feature type="region of interest" description="Disordered" evidence="1">
    <location>
        <begin position="320"/>
        <end position="348"/>
    </location>
</feature>
<dbReference type="InterPro" id="IPR045087">
    <property type="entry name" value="Cu-oxidase_fam"/>
</dbReference>
<feature type="domain" description="Plastocyanin-like" evidence="2">
    <location>
        <begin position="227"/>
        <end position="322"/>
    </location>
</feature>
<evidence type="ECO:0000259" key="2">
    <source>
        <dbReference type="Pfam" id="PF00394"/>
    </source>
</evidence>
<dbReference type="Pfam" id="PF07732">
    <property type="entry name" value="Cu-oxidase_3"/>
    <property type="match status" value="1"/>
</dbReference>
<dbReference type="InterPro" id="IPR001117">
    <property type="entry name" value="Cu-oxidase_2nd"/>
</dbReference>
<dbReference type="Pfam" id="PF00394">
    <property type="entry name" value="Cu-oxidase"/>
    <property type="match status" value="1"/>
</dbReference>
<evidence type="ECO:0000313" key="6">
    <source>
        <dbReference type="Proteomes" id="UP001374803"/>
    </source>
</evidence>
<reference evidence="5" key="1">
    <citation type="submission" date="2021-12" db="EMBL/GenBank/DDBJ databases">
        <title>Discovery of the Pendulisporaceae a myxobacterial family with distinct sporulation behavior and unique specialized metabolism.</title>
        <authorList>
            <person name="Garcia R."/>
            <person name="Popoff A."/>
            <person name="Bader C.D."/>
            <person name="Loehr J."/>
            <person name="Walesch S."/>
            <person name="Walt C."/>
            <person name="Boldt J."/>
            <person name="Bunk B."/>
            <person name="Haeckl F.J.F.P.J."/>
            <person name="Gunesch A.P."/>
            <person name="Birkelbach J."/>
            <person name="Nuebel U."/>
            <person name="Pietschmann T."/>
            <person name="Bach T."/>
            <person name="Mueller R."/>
        </authorList>
    </citation>
    <scope>NUCLEOTIDE SEQUENCE</scope>
    <source>
        <strain evidence="5">MSr11367</strain>
    </source>
</reference>
<feature type="region of interest" description="Disordered" evidence="1">
    <location>
        <begin position="13"/>
        <end position="43"/>
    </location>
</feature>
<feature type="domain" description="Plastocyanin-like" evidence="3">
    <location>
        <begin position="390"/>
        <end position="498"/>
    </location>
</feature>
<dbReference type="EMBL" id="CP089983">
    <property type="protein sequence ID" value="WXB10155.1"/>
    <property type="molecule type" value="Genomic_DNA"/>
</dbReference>
<dbReference type="InterPro" id="IPR011707">
    <property type="entry name" value="Cu-oxidase-like_N"/>
</dbReference>
<evidence type="ECO:0000256" key="1">
    <source>
        <dbReference type="SAM" id="MobiDB-lite"/>
    </source>
</evidence>
<evidence type="ECO:0000313" key="5">
    <source>
        <dbReference type="EMBL" id="WXB10155.1"/>
    </source>
</evidence>
<sequence>MLVGGIGAGLISGCSSDGDSQDGDSTFTGGGGNDSPPPLEDRDFATPLVVPATLTPLATAAAADADAYHLTIKPGTAQMKPGRATPIVGFNGIFPGPTIIATRGRPTQVTQTNAWNERVTVHNHGHKVAAESDGHPVDYITPGTSKVYTYPNDQPGGTFWYHDHTMDVTGRHVYGGLAGFYIIHDPAEDALNLPSGAYDVPLLLQDKTFNANNTTVFDERAIGAGFHGDTAVVNGVVNPFHEVATRKYRFRLLNGANAREWQLRFLVAGSSTPLPFKVIASDGGLLAAPVNTTTLSMAPGERYDIVVDFANIPVNTRVTMANTASSQSRDDDDRRGGGGGGGGRGRDIPSLMQFVVARQEADTSTVPAKLANITRYKETDAKSRANVSLSFNNGDWGMNGRSYDPGRIDLTSKLDTVTIWTLKNDSGLMHPFHKHLVEFNVLDINGQPPPPEMRGLKDTVAVPGRGTARIIFKNEGFTGTYVFHCHKLEHEDHRMMLQEGVTR</sequence>
<organism evidence="5 6">
    <name type="scientific">Pendulispora rubella</name>
    <dbReference type="NCBI Taxonomy" id="2741070"/>
    <lineage>
        <taxon>Bacteria</taxon>
        <taxon>Pseudomonadati</taxon>
        <taxon>Myxococcota</taxon>
        <taxon>Myxococcia</taxon>
        <taxon>Myxococcales</taxon>
        <taxon>Sorangiineae</taxon>
        <taxon>Pendulisporaceae</taxon>
        <taxon>Pendulispora</taxon>
    </lineage>
</organism>